<dbReference type="EMBL" id="GGEC01059918">
    <property type="protein sequence ID" value="MBX40402.1"/>
    <property type="molecule type" value="Transcribed_RNA"/>
</dbReference>
<protein>
    <submittedName>
        <fullName evidence="1">Uncharacterized protein</fullName>
    </submittedName>
</protein>
<evidence type="ECO:0000313" key="1">
    <source>
        <dbReference type="EMBL" id="MBX40402.1"/>
    </source>
</evidence>
<reference evidence="1" key="1">
    <citation type="submission" date="2018-02" db="EMBL/GenBank/DDBJ databases">
        <title>Rhizophora mucronata_Transcriptome.</title>
        <authorList>
            <person name="Meera S.P."/>
            <person name="Sreeshan A."/>
            <person name="Augustine A."/>
        </authorList>
    </citation>
    <scope>NUCLEOTIDE SEQUENCE</scope>
    <source>
        <tissue evidence="1">Leaf</tissue>
    </source>
</reference>
<sequence length="35" mass="4090">MFYATLLELLHTLLLVLELVQNIMCRLGYHIQCAI</sequence>
<dbReference type="AlphaFoldDB" id="A0A2P2ND67"/>
<organism evidence="1">
    <name type="scientific">Rhizophora mucronata</name>
    <name type="common">Asiatic mangrove</name>
    <dbReference type="NCBI Taxonomy" id="61149"/>
    <lineage>
        <taxon>Eukaryota</taxon>
        <taxon>Viridiplantae</taxon>
        <taxon>Streptophyta</taxon>
        <taxon>Embryophyta</taxon>
        <taxon>Tracheophyta</taxon>
        <taxon>Spermatophyta</taxon>
        <taxon>Magnoliopsida</taxon>
        <taxon>eudicotyledons</taxon>
        <taxon>Gunneridae</taxon>
        <taxon>Pentapetalae</taxon>
        <taxon>rosids</taxon>
        <taxon>fabids</taxon>
        <taxon>Malpighiales</taxon>
        <taxon>Rhizophoraceae</taxon>
        <taxon>Rhizophora</taxon>
    </lineage>
</organism>
<name>A0A2P2ND67_RHIMU</name>
<proteinExistence type="predicted"/>
<accession>A0A2P2ND67</accession>